<evidence type="ECO:0000313" key="1">
    <source>
        <dbReference type="EMBL" id="PSS06522.1"/>
    </source>
</evidence>
<gene>
    <name evidence="1" type="ORF">PHLCEN_2v3689</name>
</gene>
<dbReference type="EMBL" id="MLYV02000363">
    <property type="protein sequence ID" value="PSS06522.1"/>
    <property type="molecule type" value="Genomic_DNA"/>
</dbReference>
<keyword evidence="2" id="KW-1185">Reference proteome</keyword>
<dbReference type="Proteomes" id="UP000186601">
    <property type="component" value="Unassembled WGS sequence"/>
</dbReference>
<proteinExistence type="predicted"/>
<sequence>MANVSAELRFIMDLDLPSPYKGNVRVTDPTSKYYNKIAYVGDKVKPSIIKVDPTHTWTRAVSAKASILTLNANQAGKP</sequence>
<organism evidence="1 2">
    <name type="scientific">Hermanssonia centrifuga</name>
    <dbReference type="NCBI Taxonomy" id="98765"/>
    <lineage>
        <taxon>Eukaryota</taxon>
        <taxon>Fungi</taxon>
        <taxon>Dikarya</taxon>
        <taxon>Basidiomycota</taxon>
        <taxon>Agaricomycotina</taxon>
        <taxon>Agaricomycetes</taxon>
        <taxon>Polyporales</taxon>
        <taxon>Meruliaceae</taxon>
        <taxon>Hermanssonia</taxon>
    </lineage>
</organism>
<protein>
    <submittedName>
        <fullName evidence="1">Uncharacterized protein</fullName>
    </submittedName>
</protein>
<dbReference type="AlphaFoldDB" id="A0A2R6QEF3"/>
<name>A0A2R6QEF3_9APHY</name>
<evidence type="ECO:0000313" key="2">
    <source>
        <dbReference type="Proteomes" id="UP000186601"/>
    </source>
</evidence>
<accession>A0A2R6QEF3</accession>
<reference evidence="1 2" key="1">
    <citation type="submission" date="2018-02" db="EMBL/GenBank/DDBJ databases">
        <title>Genome sequence of the basidiomycete white-rot fungus Phlebia centrifuga.</title>
        <authorList>
            <person name="Granchi Z."/>
            <person name="Peng M."/>
            <person name="de Vries R.P."/>
            <person name="Hilden K."/>
            <person name="Makela M.R."/>
            <person name="Grigoriev I."/>
            <person name="Riley R."/>
        </authorList>
    </citation>
    <scope>NUCLEOTIDE SEQUENCE [LARGE SCALE GENOMIC DNA]</scope>
    <source>
        <strain evidence="1 2">FBCC195</strain>
    </source>
</reference>
<comment type="caution">
    <text evidence="1">The sequence shown here is derived from an EMBL/GenBank/DDBJ whole genome shotgun (WGS) entry which is preliminary data.</text>
</comment>